<feature type="region of interest" description="Disordered" evidence="1">
    <location>
        <begin position="29"/>
        <end position="72"/>
    </location>
</feature>
<evidence type="ECO:0000256" key="1">
    <source>
        <dbReference type="SAM" id="MobiDB-lite"/>
    </source>
</evidence>
<dbReference type="EMBL" id="JAGETR010000239">
    <property type="protein sequence ID" value="MBO2007374.1"/>
    <property type="molecule type" value="Genomic_DNA"/>
</dbReference>
<evidence type="ECO:0000313" key="2">
    <source>
        <dbReference type="EMBL" id="MBO2007374.1"/>
    </source>
</evidence>
<dbReference type="AlphaFoldDB" id="A0A939SP48"/>
<comment type="caution">
    <text evidence="2">The sequence shown here is derived from an EMBL/GenBank/DDBJ whole genome shotgun (WGS) entry which is preliminary data.</text>
</comment>
<gene>
    <name evidence="2" type="ORF">J4732_22220</name>
</gene>
<sequence>MNTRRPLLPRYPLPYPARRFSASPACARHRRAVPRPAGHSDLGGQRPDAAQQASFASVIAADRPARPRRQHL</sequence>
<name>A0A939SP48_SERMA</name>
<protein>
    <submittedName>
        <fullName evidence="2">Uncharacterized protein</fullName>
    </submittedName>
</protein>
<reference evidence="2" key="1">
    <citation type="submission" date="2021-03" db="EMBL/GenBank/DDBJ databases">
        <title>Molecular epidemiology and mechanisms of colistin and carbapenem resistance in Enterobacteriaceae from clinical isolates, the environment and porcine samples in Pretoria, South Africa.</title>
        <authorList>
            <person name="Bogoshi D."/>
            <person name="Mbelle N.M."/>
            <person name="Naidoo V."/>
            <person name="Osei Sekyere J."/>
        </authorList>
    </citation>
    <scope>NUCLEOTIDE SEQUENCE</scope>
    <source>
        <strain evidence="2">C080</strain>
    </source>
</reference>
<accession>A0A939SP48</accession>
<proteinExistence type="predicted"/>
<organism evidence="2">
    <name type="scientific">Serratia marcescens</name>
    <dbReference type="NCBI Taxonomy" id="615"/>
    <lineage>
        <taxon>Bacteria</taxon>
        <taxon>Pseudomonadati</taxon>
        <taxon>Pseudomonadota</taxon>
        <taxon>Gammaproteobacteria</taxon>
        <taxon>Enterobacterales</taxon>
        <taxon>Yersiniaceae</taxon>
        <taxon>Serratia</taxon>
    </lineage>
</organism>